<dbReference type="Proteomes" id="UP000232688">
    <property type="component" value="Unassembled WGS sequence"/>
</dbReference>
<protein>
    <submittedName>
        <fullName evidence="1">Uncharacterized protein</fullName>
    </submittedName>
</protein>
<organism evidence="1 2">
    <name type="scientific">Rhizophagus irregularis</name>
    <dbReference type="NCBI Taxonomy" id="588596"/>
    <lineage>
        <taxon>Eukaryota</taxon>
        <taxon>Fungi</taxon>
        <taxon>Fungi incertae sedis</taxon>
        <taxon>Mucoromycota</taxon>
        <taxon>Glomeromycotina</taxon>
        <taxon>Glomeromycetes</taxon>
        <taxon>Glomerales</taxon>
        <taxon>Glomeraceae</taxon>
        <taxon>Rhizophagus</taxon>
    </lineage>
</organism>
<proteinExistence type="predicted"/>
<dbReference type="AlphaFoldDB" id="A0A2N0R3M7"/>
<dbReference type="VEuPathDB" id="FungiDB:RhiirA1_471756"/>
<accession>A0A2N0R3M7</accession>
<sequence>MILTNDSSTSKDPLVICYCCWSRAVIKVNLRFYLNKDECKIPHSSSSFTLLRQAIKEKFEKLEKTEITDLYFEYFHGNSKKREIVENEFHFNMLVNNIQLNNKQEHTINYLKVQVKGKKAYDTLSEASPLLESNKLDDFVKQLKKKWQSPKILRFLEDQTNYLSAPITVVRRRYSCIIKEIFNVLKDIWNNSAFNSEAAGTLNEGIYQSTVIVSAI</sequence>
<dbReference type="VEuPathDB" id="FungiDB:RhiirFUN_012849"/>
<reference evidence="1 2" key="2">
    <citation type="submission" date="2017-10" db="EMBL/GenBank/DDBJ databases">
        <title>Genome analyses suggest a sexual origin of heterokaryosis in a supposedly ancient asexual fungus.</title>
        <authorList>
            <person name="Corradi N."/>
            <person name="Sedzielewska K."/>
            <person name="Noel J."/>
            <person name="Charron P."/>
            <person name="Farinelli L."/>
            <person name="Marton T."/>
            <person name="Kruger M."/>
            <person name="Pelin A."/>
            <person name="Brachmann A."/>
            <person name="Corradi N."/>
        </authorList>
    </citation>
    <scope>NUCLEOTIDE SEQUENCE [LARGE SCALE GENOMIC DNA]</scope>
    <source>
        <strain evidence="1 2">A1</strain>
    </source>
</reference>
<dbReference type="EMBL" id="LLXH01001679">
    <property type="protein sequence ID" value="PKC57916.1"/>
    <property type="molecule type" value="Genomic_DNA"/>
</dbReference>
<name>A0A2N0R3M7_9GLOM</name>
<gene>
    <name evidence="1" type="ORF">RhiirA1_471756</name>
</gene>
<comment type="caution">
    <text evidence="1">The sequence shown here is derived from an EMBL/GenBank/DDBJ whole genome shotgun (WGS) entry which is preliminary data.</text>
</comment>
<evidence type="ECO:0000313" key="2">
    <source>
        <dbReference type="Proteomes" id="UP000232688"/>
    </source>
</evidence>
<reference evidence="1 2" key="1">
    <citation type="submission" date="2017-10" db="EMBL/GenBank/DDBJ databases">
        <title>Extensive intraspecific genome diversity in a model arbuscular mycorrhizal fungus.</title>
        <authorList>
            <person name="Chen E.C.H."/>
            <person name="Morin E."/>
            <person name="Baudet D."/>
            <person name="Noel J."/>
            <person name="Ndikumana S."/>
            <person name="Charron P."/>
            <person name="St-Onge C."/>
            <person name="Giorgi J."/>
            <person name="Grigoriev I.V."/>
            <person name="Roux C."/>
            <person name="Martin F.M."/>
            <person name="Corradi N."/>
        </authorList>
    </citation>
    <scope>NUCLEOTIDE SEQUENCE [LARGE SCALE GENOMIC DNA]</scope>
    <source>
        <strain evidence="1 2">A1</strain>
    </source>
</reference>
<evidence type="ECO:0000313" key="1">
    <source>
        <dbReference type="EMBL" id="PKC57916.1"/>
    </source>
</evidence>